<dbReference type="EMBL" id="CP151506">
    <property type="protein sequence ID" value="WZN62832.1"/>
    <property type="molecule type" value="Genomic_DNA"/>
</dbReference>
<dbReference type="FunFam" id="3.90.550.10:FF:000030">
    <property type="entry name" value="Glucose-1-phosphate adenylyltransferase"/>
    <property type="match status" value="1"/>
</dbReference>
<comment type="similarity">
    <text evidence="3 11">Belongs to the bacterial/plant glucose-1-phosphate adenylyltransferase family.</text>
</comment>
<dbReference type="Gene3D" id="2.160.10.10">
    <property type="entry name" value="Hexapeptide repeat proteins"/>
    <property type="match status" value="1"/>
</dbReference>
<feature type="domain" description="Nucleotidyl transferase" evidence="13">
    <location>
        <begin position="91"/>
        <end position="369"/>
    </location>
</feature>
<reference evidence="14 15" key="1">
    <citation type="submission" date="2024-03" db="EMBL/GenBank/DDBJ databases">
        <title>Complete genome sequence of the green alga Chloropicon roscoffensis RCC1871.</title>
        <authorList>
            <person name="Lemieux C."/>
            <person name="Pombert J.-F."/>
            <person name="Otis C."/>
            <person name="Turmel M."/>
        </authorList>
    </citation>
    <scope>NUCLEOTIDE SEQUENCE [LARGE SCALE GENOMIC DNA]</scope>
    <source>
        <strain evidence="14 15">RCC1871</strain>
    </source>
</reference>
<dbReference type="SUPFAM" id="SSF51161">
    <property type="entry name" value="Trimeric LpxA-like enzymes"/>
    <property type="match status" value="1"/>
</dbReference>
<keyword evidence="6 11" id="KW-0808">Transferase</keyword>
<feature type="compositionally biased region" description="Low complexity" evidence="12">
    <location>
        <begin position="43"/>
        <end position="58"/>
    </location>
</feature>
<comment type="subcellular location">
    <subcellularLocation>
        <location evidence="11">Plastid</location>
        <location evidence="11">Chloroplast</location>
    </subcellularLocation>
</comment>
<evidence type="ECO:0000256" key="9">
    <source>
        <dbReference type="ARBA" id="ARBA00022840"/>
    </source>
</evidence>
<keyword evidence="5" id="KW-0021">Allosteric enzyme</keyword>
<dbReference type="GO" id="GO:0005978">
    <property type="term" value="P:glycogen biosynthetic process"/>
    <property type="evidence" value="ECO:0007669"/>
    <property type="project" value="InterPro"/>
</dbReference>
<dbReference type="InterPro" id="IPR029044">
    <property type="entry name" value="Nucleotide-diphossugar_trans"/>
</dbReference>
<accession>A0AAX4P9D2</accession>
<evidence type="ECO:0000259" key="13">
    <source>
        <dbReference type="Pfam" id="PF00483"/>
    </source>
</evidence>
<dbReference type="GO" id="GO:0009507">
    <property type="term" value="C:chloroplast"/>
    <property type="evidence" value="ECO:0007669"/>
    <property type="project" value="UniProtKB-SubCell"/>
</dbReference>
<keyword evidence="9 11" id="KW-0067">ATP-binding</keyword>
<dbReference type="PROSITE" id="PS00809">
    <property type="entry name" value="ADP_GLC_PYROPHOSPH_2"/>
    <property type="match status" value="1"/>
</dbReference>
<keyword evidence="15" id="KW-1185">Reference proteome</keyword>
<dbReference type="CDD" id="cd02508">
    <property type="entry name" value="ADP_Glucose_PP"/>
    <property type="match status" value="1"/>
</dbReference>
<protein>
    <recommendedName>
        <fullName evidence="4 11">Glucose-1-phosphate adenylyltransferase</fullName>
        <ecNumber evidence="4 11">2.7.7.27</ecNumber>
    </recommendedName>
    <alternativeName>
        <fullName evidence="11">ADP-glucose pyrophosphorylase</fullName>
    </alternativeName>
</protein>
<dbReference type="Proteomes" id="UP001472866">
    <property type="component" value="Chromosome 06"/>
</dbReference>
<keyword evidence="8 11" id="KW-0547">Nucleotide-binding</keyword>
<dbReference type="Gene3D" id="3.90.550.10">
    <property type="entry name" value="Spore Coat Polysaccharide Biosynthesis Protein SpsA, Chain A"/>
    <property type="match status" value="1"/>
</dbReference>
<dbReference type="InterPro" id="IPR011004">
    <property type="entry name" value="Trimer_LpxA-like_sf"/>
</dbReference>
<evidence type="ECO:0000256" key="12">
    <source>
        <dbReference type="SAM" id="MobiDB-lite"/>
    </source>
</evidence>
<evidence type="ECO:0000313" key="15">
    <source>
        <dbReference type="Proteomes" id="UP001472866"/>
    </source>
</evidence>
<evidence type="ECO:0000256" key="8">
    <source>
        <dbReference type="ARBA" id="ARBA00022741"/>
    </source>
</evidence>
<dbReference type="InterPro" id="IPR005835">
    <property type="entry name" value="NTP_transferase_dom"/>
</dbReference>
<dbReference type="Pfam" id="PF25247">
    <property type="entry name" value="LbH_GLGC"/>
    <property type="match status" value="1"/>
</dbReference>
<dbReference type="InterPro" id="IPR005836">
    <property type="entry name" value="ADP_Glu_pyroP_CS"/>
</dbReference>
<dbReference type="NCBIfam" id="NF002772">
    <property type="entry name" value="PRK02862.1"/>
    <property type="match status" value="1"/>
</dbReference>
<dbReference type="PANTHER" id="PTHR43523">
    <property type="entry name" value="GLUCOSE-1-PHOSPHATE ADENYLYLTRANSFERASE-RELATED"/>
    <property type="match status" value="1"/>
</dbReference>
<comment type="catalytic activity">
    <reaction evidence="1 11">
        <text>alpha-D-glucose 1-phosphate + ATP + H(+) = ADP-alpha-D-glucose + diphosphate</text>
        <dbReference type="Rhea" id="RHEA:12120"/>
        <dbReference type="ChEBI" id="CHEBI:15378"/>
        <dbReference type="ChEBI" id="CHEBI:30616"/>
        <dbReference type="ChEBI" id="CHEBI:33019"/>
        <dbReference type="ChEBI" id="CHEBI:57498"/>
        <dbReference type="ChEBI" id="CHEBI:58601"/>
        <dbReference type="EC" id="2.7.7.27"/>
    </reaction>
</comment>
<dbReference type="EC" id="2.7.7.27" evidence="4 11"/>
<comment type="function">
    <text evidence="11">This protein plays a role in synthesis of starch. It catalyzes the synthesis of the activated glycosyl donor, ADP-glucose from Glc-1-P and ATP.</text>
</comment>
<evidence type="ECO:0000256" key="6">
    <source>
        <dbReference type="ARBA" id="ARBA00022679"/>
    </source>
</evidence>
<gene>
    <name evidence="14" type="ORF">HKI87_06g43740</name>
</gene>
<name>A0AAX4P9D2_9CHLO</name>
<dbReference type="PROSITE" id="PS00810">
    <property type="entry name" value="ADP_GLC_PYROPHOSPH_3"/>
    <property type="match status" value="1"/>
</dbReference>
<dbReference type="PROSITE" id="PS00808">
    <property type="entry name" value="ADP_GLC_PYROPHOSPH_1"/>
    <property type="match status" value="1"/>
</dbReference>
<dbReference type="GO" id="GO:0005524">
    <property type="term" value="F:ATP binding"/>
    <property type="evidence" value="ECO:0007669"/>
    <property type="project" value="UniProtKB-KW"/>
</dbReference>
<evidence type="ECO:0000256" key="1">
    <source>
        <dbReference type="ARBA" id="ARBA00000956"/>
    </source>
</evidence>
<evidence type="ECO:0000256" key="11">
    <source>
        <dbReference type="RuleBase" id="RU362093"/>
    </source>
</evidence>
<keyword evidence="10 11" id="KW-0750">Starch biosynthesis</keyword>
<dbReference type="GO" id="GO:0019252">
    <property type="term" value="P:starch biosynthetic process"/>
    <property type="evidence" value="ECO:0007669"/>
    <property type="project" value="UniProtKB-KW"/>
</dbReference>
<dbReference type="GO" id="GO:0008878">
    <property type="term" value="F:glucose-1-phosphate adenylyltransferase activity"/>
    <property type="evidence" value="ECO:0007669"/>
    <property type="project" value="UniProtKB-EC"/>
</dbReference>
<keyword evidence="11" id="KW-0150">Chloroplast</keyword>
<keyword evidence="11" id="KW-0934">Plastid</keyword>
<proteinExistence type="inferred from homology"/>
<dbReference type="PANTHER" id="PTHR43523:SF12">
    <property type="entry name" value="GLUCOSE-1-PHOSPHATE ADENYLYLTRANSFERASE LARGE SUBUNIT 1, CHLOROPLASTIC-RELATED"/>
    <property type="match status" value="1"/>
</dbReference>
<dbReference type="Pfam" id="PF00483">
    <property type="entry name" value="NTP_transferase"/>
    <property type="match status" value="1"/>
</dbReference>
<comment type="subunit">
    <text evidence="11">Heterotetramer.</text>
</comment>
<dbReference type="InterPro" id="IPR011831">
    <property type="entry name" value="ADP-Glc_PPase"/>
</dbReference>
<comment type="pathway">
    <text evidence="2 11">Glycan biosynthesis; starch biosynthesis.</text>
</comment>
<dbReference type="CDD" id="cd04651">
    <property type="entry name" value="LbH_G1P_AT_C"/>
    <property type="match status" value="1"/>
</dbReference>
<evidence type="ECO:0000256" key="10">
    <source>
        <dbReference type="ARBA" id="ARBA00022922"/>
    </source>
</evidence>
<evidence type="ECO:0000313" key="14">
    <source>
        <dbReference type="EMBL" id="WZN62832.1"/>
    </source>
</evidence>
<evidence type="ECO:0000256" key="5">
    <source>
        <dbReference type="ARBA" id="ARBA00022533"/>
    </source>
</evidence>
<evidence type="ECO:0000256" key="4">
    <source>
        <dbReference type="ARBA" id="ARBA00012460"/>
    </source>
</evidence>
<feature type="region of interest" description="Disordered" evidence="12">
    <location>
        <begin position="43"/>
        <end position="67"/>
    </location>
</feature>
<evidence type="ECO:0000256" key="3">
    <source>
        <dbReference type="ARBA" id="ARBA00010443"/>
    </source>
</evidence>
<dbReference type="SUPFAM" id="SSF53448">
    <property type="entry name" value="Nucleotide-diphospho-sugar transferases"/>
    <property type="match status" value="1"/>
</dbReference>
<keyword evidence="7 11" id="KW-0548">Nucleotidyltransferase</keyword>
<evidence type="ECO:0000256" key="7">
    <source>
        <dbReference type="ARBA" id="ARBA00022695"/>
    </source>
</evidence>
<evidence type="ECO:0000256" key="2">
    <source>
        <dbReference type="ARBA" id="ARBA00004727"/>
    </source>
</evidence>
<dbReference type="AlphaFoldDB" id="A0AAX4P9D2"/>
<organism evidence="14 15">
    <name type="scientific">Chloropicon roscoffensis</name>
    <dbReference type="NCBI Taxonomy" id="1461544"/>
    <lineage>
        <taxon>Eukaryota</taxon>
        <taxon>Viridiplantae</taxon>
        <taxon>Chlorophyta</taxon>
        <taxon>Chloropicophyceae</taxon>
        <taxon>Chloropicales</taxon>
        <taxon>Chloropicaceae</taxon>
        <taxon>Chloropicon</taxon>
    </lineage>
</organism>
<dbReference type="NCBIfam" id="TIGR02091">
    <property type="entry name" value="glgC"/>
    <property type="match status" value="1"/>
</dbReference>
<sequence length="523" mass="57035">MQSTVQCKARAACATRPRSSGAARAHNQASALARHGAEMGFLGSKLSSSRSGPRLGSRPGRRQRGVKPVAVIERPTVEPESLKASTRSVLAIILGGGAGTRLYPLTKQRAKPAVPIGGAYRLIDVPMSNCINSGISKIYILTQFNSTSLNRHLTRAYNFGNGIRFGGDGFVEILAATQTPTPGGKDWFQGTADAVRRYAWLLESVRIRQVEDIVILSGDHLYRMDYMKFVQKHRETNADITVAAIPCDENRASDFGLMKIDATGRINDFAEKPKGAALEDLRVDTTILGLSPGEAKEKPYIASMGIYVFKKEVLIDLLNEKMPTANDFGSEIIPEAAEDMRVQAYLFNDYWEDIGTMKSFFDANLALAQHPPRFEFYDALNPIFTSPRFLPPAKVQNCQVSDAIISHGACLEDCEVENAIIGLRSRVGRGVTIRDSMLMGSDYYESESLRQSLLAEGKVPIGIGDGSLIQNTIVDKNARVGKNAVLLNKAGVEEANLEEDGLYIRSGIVTVLADATIPDGFEI</sequence>